<dbReference type="AlphaFoldDB" id="A0A0J8BCK1"/>
<feature type="transmembrane region" description="Helical" evidence="1">
    <location>
        <begin position="43"/>
        <end position="61"/>
    </location>
</feature>
<feature type="transmembrane region" description="Helical" evidence="1">
    <location>
        <begin position="166"/>
        <end position="189"/>
    </location>
</feature>
<feature type="transmembrane region" description="Helical" evidence="1">
    <location>
        <begin position="290"/>
        <end position="317"/>
    </location>
</feature>
<organism evidence="2 3">
    <name type="scientific">Beta vulgaris subsp. vulgaris</name>
    <name type="common">Beet</name>
    <dbReference type="NCBI Taxonomy" id="3555"/>
    <lineage>
        <taxon>Eukaryota</taxon>
        <taxon>Viridiplantae</taxon>
        <taxon>Streptophyta</taxon>
        <taxon>Embryophyta</taxon>
        <taxon>Tracheophyta</taxon>
        <taxon>Spermatophyta</taxon>
        <taxon>Magnoliopsida</taxon>
        <taxon>eudicotyledons</taxon>
        <taxon>Gunneridae</taxon>
        <taxon>Pentapetalae</taxon>
        <taxon>Caryophyllales</taxon>
        <taxon>Chenopodiaceae</taxon>
        <taxon>Betoideae</taxon>
        <taxon>Beta</taxon>
    </lineage>
</organism>
<reference evidence="2 3" key="1">
    <citation type="journal article" date="2014" name="Nature">
        <title>The genome of the recently domesticated crop plant sugar beet (Beta vulgaris).</title>
        <authorList>
            <person name="Dohm J.C."/>
            <person name="Minoche A.E."/>
            <person name="Holtgrawe D."/>
            <person name="Capella-Gutierrez S."/>
            <person name="Zakrzewski F."/>
            <person name="Tafer H."/>
            <person name="Rupp O."/>
            <person name="Sorensen T.R."/>
            <person name="Stracke R."/>
            <person name="Reinhardt R."/>
            <person name="Goesmann A."/>
            <person name="Kraft T."/>
            <person name="Schulz B."/>
            <person name="Stadler P.F."/>
            <person name="Schmidt T."/>
            <person name="Gabaldon T."/>
            <person name="Lehrach H."/>
            <person name="Weisshaar B."/>
            <person name="Himmelbauer H."/>
        </authorList>
    </citation>
    <scope>NUCLEOTIDE SEQUENCE [LARGE SCALE GENOMIC DNA]</scope>
    <source>
        <tissue evidence="2">Taproot</tissue>
    </source>
</reference>
<sequence length="344" mass="39020">MNSSVNEENELSDIKHFVLNIKQLKSIVILKSALKLFTCNTKFMFSLILSILPFFIFMVVFEIKLQKTLIYLASNPLPNNPFAVEFAAYQSEDSDQNNDITEFLSNTFQLSIFYLFIYPLLEFLSMILTMKLAINLVYVAEKQATFSPQEVLQQDIKLKGSFMTYLYVHLLSTTTFLGLLCIVSHYIIFSSQLHSFDVLEFWMNVLWTAVHAVIFLGLLYKYLGWSVVWNMGVVISVKEEGTGIAALELASYYGKHSTKTGFELMLSFFVFGNVTRLACLYAGLCNGSVAGVVITCIVVMLISLVNLVKWVACLLHFDYCKQKTMEKKVDDQELGKPVNVADIS</sequence>
<dbReference type="OrthoDB" id="1095660at2759"/>
<name>A0A0J8BCK1_BETVV</name>
<protein>
    <submittedName>
        <fullName evidence="2">Uncharacterized protein</fullName>
    </submittedName>
</protein>
<dbReference type="Gramene" id="KMS98606">
    <property type="protein sequence ID" value="KMS98606"/>
    <property type="gene ID" value="BVRB_3g070490"/>
</dbReference>
<gene>
    <name evidence="2" type="ORF">BVRB_3g070490</name>
</gene>
<keyword evidence="1" id="KW-1133">Transmembrane helix</keyword>
<dbReference type="PANTHER" id="PTHR36714:SF1">
    <property type="entry name" value="T23E23.1"/>
    <property type="match status" value="1"/>
</dbReference>
<keyword evidence="1" id="KW-0472">Membrane</keyword>
<dbReference type="EMBL" id="KQ090249">
    <property type="protein sequence ID" value="KMS98606.1"/>
    <property type="molecule type" value="Genomic_DNA"/>
</dbReference>
<dbReference type="KEGG" id="bvg:104906995"/>
<dbReference type="PANTHER" id="PTHR36714">
    <property type="entry name" value="T23E23.1"/>
    <property type="match status" value="1"/>
</dbReference>
<proteinExistence type="predicted"/>
<dbReference type="OMA" id="GFIYMVP"/>
<evidence type="ECO:0000313" key="2">
    <source>
        <dbReference type="EMBL" id="KMS98606.1"/>
    </source>
</evidence>
<feature type="transmembrane region" description="Helical" evidence="1">
    <location>
        <begin position="264"/>
        <end position="284"/>
    </location>
</feature>
<evidence type="ECO:0000313" key="3">
    <source>
        <dbReference type="Proteomes" id="UP000035740"/>
    </source>
</evidence>
<feature type="transmembrane region" description="Helical" evidence="1">
    <location>
        <begin position="201"/>
        <end position="223"/>
    </location>
</feature>
<dbReference type="eggNOG" id="ENOG502S0G6">
    <property type="taxonomic scope" value="Eukaryota"/>
</dbReference>
<keyword evidence="3" id="KW-1185">Reference proteome</keyword>
<evidence type="ECO:0000256" key="1">
    <source>
        <dbReference type="SAM" id="Phobius"/>
    </source>
</evidence>
<keyword evidence="1" id="KW-0812">Transmembrane</keyword>
<dbReference type="Proteomes" id="UP000035740">
    <property type="component" value="Unassembled WGS sequence"/>
</dbReference>
<feature type="transmembrane region" description="Helical" evidence="1">
    <location>
        <begin position="112"/>
        <end position="134"/>
    </location>
</feature>
<accession>A0A0J8BCK1</accession>